<dbReference type="GO" id="GO:0008237">
    <property type="term" value="F:metallopeptidase activity"/>
    <property type="evidence" value="ECO:0007669"/>
    <property type="project" value="UniProtKB-KW"/>
</dbReference>
<evidence type="ECO:0000313" key="3">
    <source>
        <dbReference type="EMBL" id="TCJ13249.1"/>
    </source>
</evidence>
<dbReference type="RefSeq" id="WP_131449889.1">
    <property type="nucleotide sequence ID" value="NZ_SJZI01000046.1"/>
</dbReference>
<dbReference type="Pfam" id="PF02517">
    <property type="entry name" value="Rce1-like"/>
    <property type="match status" value="1"/>
</dbReference>
<organism evidence="3 4">
    <name type="scientific">Flaviaesturariibacter flavus</name>
    <dbReference type="NCBI Taxonomy" id="2502780"/>
    <lineage>
        <taxon>Bacteria</taxon>
        <taxon>Pseudomonadati</taxon>
        <taxon>Bacteroidota</taxon>
        <taxon>Chitinophagia</taxon>
        <taxon>Chitinophagales</taxon>
        <taxon>Chitinophagaceae</taxon>
        <taxon>Flaviaestuariibacter</taxon>
    </lineage>
</organism>
<dbReference type="GO" id="GO:0004175">
    <property type="term" value="F:endopeptidase activity"/>
    <property type="evidence" value="ECO:0007669"/>
    <property type="project" value="UniProtKB-ARBA"/>
</dbReference>
<keyword evidence="3" id="KW-0645">Protease</keyword>
<proteinExistence type="predicted"/>
<keyword evidence="3" id="KW-0482">Metalloprotease</keyword>
<gene>
    <name evidence="3" type="ORF">EPD60_12695</name>
</gene>
<dbReference type="PANTHER" id="PTHR39430:SF1">
    <property type="entry name" value="PROTEASE"/>
    <property type="match status" value="1"/>
</dbReference>
<keyword evidence="3" id="KW-0378">Hydrolase</keyword>
<sequence>MPLPLSRPRNPLARAALFWTLFVILLFLQGSMIKPFFPPAYERFVYGLQGMIAAGACCYLFASRATVVTSARRQPGLAVAGFAAGLLLTALLFLVVYGTGGAGLYRTHAPFSALELLPYLALLFLAWMEEIAFRGYPFRLLEERYGLPVAQLIVAVAFAVYHMASGWHPLQALAGPGVWSFLFGIAAARSGGIALPTGLHFGVNVMQALAGGFPGYRSLWKAGIPDHPQAMQLAGLVTQAAILGLSLWLTFRCRRPLATG</sequence>
<dbReference type="Proteomes" id="UP000295334">
    <property type="component" value="Unassembled WGS sequence"/>
</dbReference>
<feature type="transmembrane region" description="Helical" evidence="1">
    <location>
        <begin position="170"/>
        <end position="188"/>
    </location>
</feature>
<feature type="transmembrane region" description="Helical" evidence="1">
    <location>
        <begin position="75"/>
        <end position="96"/>
    </location>
</feature>
<dbReference type="PANTHER" id="PTHR39430">
    <property type="entry name" value="MEMBRANE-ASSOCIATED PROTEASE-RELATED"/>
    <property type="match status" value="1"/>
</dbReference>
<protein>
    <submittedName>
        <fullName evidence="3">CPBP family intramembrane metalloprotease</fullName>
    </submittedName>
</protein>
<dbReference type="OrthoDB" id="324900at2"/>
<keyword evidence="4" id="KW-1185">Reference proteome</keyword>
<keyword evidence="1" id="KW-0472">Membrane</keyword>
<feature type="transmembrane region" description="Helical" evidence="1">
    <location>
        <begin position="145"/>
        <end position="164"/>
    </location>
</feature>
<dbReference type="AlphaFoldDB" id="A0A4R1B974"/>
<feature type="transmembrane region" description="Helical" evidence="1">
    <location>
        <begin position="233"/>
        <end position="251"/>
    </location>
</feature>
<keyword evidence="1" id="KW-0812">Transmembrane</keyword>
<dbReference type="EMBL" id="SJZI01000046">
    <property type="protein sequence ID" value="TCJ13249.1"/>
    <property type="molecule type" value="Genomic_DNA"/>
</dbReference>
<feature type="transmembrane region" description="Helical" evidence="1">
    <location>
        <begin position="44"/>
        <end position="63"/>
    </location>
</feature>
<name>A0A4R1B974_9BACT</name>
<feature type="domain" description="CAAX prenyl protease 2/Lysostaphin resistance protein A-like" evidence="2">
    <location>
        <begin position="119"/>
        <end position="206"/>
    </location>
</feature>
<keyword evidence="1" id="KW-1133">Transmembrane helix</keyword>
<dbReference type="InterPro" id="IPR003675">
    <property type="entry name" value="Rce1/LyrA-like_dom"/>
</dbReference>
<evidence type="ECO:0000313" key="4">
    <source>
        <dbReference type="Proteomes" id="UP000295334"/>
    </source>
</evidence>
<evidence type="ECO:0000259" key="2">
    <source>
        <dbReference type="Pfam" id="PF02517"/>
    </source>
</evidence>
<dbReference type="GO" id="GO:0006508">
    <property type="term" value="P:proteolysis"/>
    <property type="evidence" value="ECO:0007669"/>
    <property type="project" value="UniProtKB-KW"/>
</dbReference>
<feature type="transmembrane region" description="Helical" evidence="1">
    <location>
        <begin position="116"/>
        <end position="133"/>
    </location>
</feature>
<dbReference type="GO" id="GO:0080120">
    <property type="term" value="P:CAAX-box protein maturation"/>
    <property type="evidence" value="ECO:0007669"/>
    <property type="project" value="UniProtKB-ARBA"/>
</dbReference>
<reference evidence="3 4" key="1">
    <citation type="submission" date="2019-03" db="EMBL/GenBank/DDBJ databases">
        <authorList>
            <person name="Kim M.K.M."/>
        </authorList>
    </citation>
    <scope>NUCLEOTIDE SEQUENCE [LARGE SCALE GENOMIC DNA]</scope>
    <source>
        <strain evidence="3 4">17J68-12</strain>
    </source>
</reference>
<comment type="caution">
    <text evidence="3">The sequence shown here is derived from an EMBL/GenBank/DDBJ whole genome shotgun (WGS) entry which is preliminary data.</text>
</comment>
<feature type="transmembrane region" description="Helical" evidence="1">
    <location>
        <begin position="12"/>
        <end position="32"/>
    </location>
</feature>
<evidence type="ECO:0000256" key="1">
    <source>
        <dbReference type="SAM" id="Phobius"/>
    </source>
</evidence>
<accession>A0A4R1B974</accession>